<reference evidence="1 2" key="1">
    <citation type="submission" date="2017-03" db="EMBL/GenBank/DDBJ databases">
        <title>Genome sequence of Sphingomonas dokdonensis DSM 21029.</title>
        <authorList>
            <person name="Poehlein A."/>
            <person name="Wuebbeler J.H."/>
            <person name="Steinbuechel A."/>
            <person name="Daniel R."/>
        </authorList>
    </citation>
    <scope>NUCLEOTIDE SEQUENCE [LARGE SCALE GENOMIC DNA]</scope>
    <source>
        <strain evidence="1 2">DSM 21029</strain>
    </source>
</reference>
<dbReference type="Proteomes" id="UP000197290">
    <property type="component" value="Unassembled WGS sequence"/>
</dbReference>
<gene>
    <name evidence="1" type="ORF">SPDO_26090</name>
</gene>
<dbReference type="RefSeq" id="WP_245829489.1">
    <property type="nucleotide sequence ID" value="NZ_NBBI01000005.1"/>
</dbReference>
<dbReference type="Gene3D" id="3.40.50.2000">
    <property type="entry name" value="Glycogen Phosphorylase B"/>
    <property type="match status" value="1"/>
</dbReference>
<proteinExistence type="predicted"/>
<dbReference type="AlphaFoldDB" id="A0A245ZGB5"/>
<dbReference type="EMBL" id="NBBI01000005">
    <property type="protein sequence ID" value="OWK28774.1"/>
    <property type="molecule type" value="Genomic_DNA"/>
</dbReference>
<comment type="caution">
    <text evidence="1">The sequence shown here is derived from an EMBL/GenBank/DDBJ whole genome shotgun (WGS) entry which is preliminary data.</text>
</comment>
<evidence type="ECO:0008006" key="3">
    <source>
        <dbReference type="Google" id="ProtNLM"/>
    </source>
</evidence>
<dbReference type="InterPro" id="IPR002201">
    <property type="entry name" value="Glyco_trans_9"/>
</dbReference>
<evidence type="ECO:0000313" key="2">
    <source>
        <dbReference type="Proteomes" id="UP000197290"/>
    </source>
</evidence>
<organism evidence="1 2">
    <name type="scientific">Sphingomonas dokdonensis</name>
    <dbReference type="NCBI Taxonomy" id="344880"/>
    <lineage>
        <taxon>Bacteria</taxon>
        <taxon>Pseudomonadati</taxon>
        <taxon>Pseudomonadota</taxon>
        <taxon>Alphaproteobacteria</taxon>
        <taxon>Sphingomonadales</taxon>
        <taxon>Sphingomonadaceae</taxon>
        <taxon>Sphingomonas</taxon>
    </lineage>
</organism>
<dbReference type="SUPFAM" id="SSF53756">
    <property type="entry name" value="UDP-Glycosyltransferase/glycogen phosphorylase"/>
    <property type="match status" value="1"/>
</dbReference>
<keyword evidence="2" id="KW-1185">Reference proteome</keyword>
<accession>A0A245ZGB5</accession>
<name>A0A245ZGB5_9SPHN</name>
<sequence>MDDRHQQWTQAMRRGAYDVAWGMSAEDLAARDPATRDDPALPYHQRWVWDGRGFDGVDVLVRCYHGLGDTIQYARHLPALAQRARSVTVEAQPSLCALLATIDAPLRVVPFDQAAPLKPADCDVEITELPFALRARPEETRFPYLRSTPAALPKGTIGLCHLGGDWDAARSLSPELLAPIAAAHRCVTLVAAPSALPVLNAGGCPFAMNATAALVAGCDLVITVDTMIAHLAGALGRPTWLLLKAEPDWRWNPAARTTPWYPDMRLFVQRTPGDWAGVVAEVARDLATLPNERPVHGKHRDPVGSRVLG</sequence>
<dbReference type="GO" id="GO:0016757">
    <property type="term" value="F:glycosyltransferase activity"/>
    <property type="evidence" value="ECO:0007669"/>
    <property type="project" value="InterPro"/>
</dbReference>
<evidence type="ECO:0000313" key="1">
    <source>
        <dbReference type="EMBL" id="OWK28774.1"/>
    </source>
</evidence>
<dbReference type="Pfam" id="PF01075">
    <property type="entry name" value="Glyco_transf_9"/>
    <property type="match status" value="1"/>
</dbReference>
<protein>
    <recommendedName>
        <fullName evidence="3">Glycosyltransferase family 9 (Heptosyltransferase)</fullName>
    </recommendedName>
</protein>